<evidence type="ECO:0000313" key="10">
    <source>
        <dbReference type="EMBL" id="KIM31636.1"/>
    </source>
</evidence>
<dbReference type="InterPro" id="IPR017907">
    <property type="entry name" value="Znf_RING_CS"/>
</dbReference>
<dbReference type="Pfam" id="PF22191">
    <property type="entry name" value="IBR_1"/>
    <property type="match status" value="1"/>
</dbReference>
<dbReference type="InterPro" id="IPR031127">
    <property type="entry name" value="E3_UB_ligase_RBR"/>
</dbReference>
<keyword evidence="8" id="KW-0862">Zinc</keyword>
<dbReference type="PROSITE" id="PS00518">
    <property type="entry name" value="ZF_RING_1"/>
    <property type="match status" value="1"/>
</dbReference>
<name>A0A0C3BJK5_SERVB</name>
<dbReference type="AlphaFoldDB" id="A0A0C3BJK5"/>
<dbReference type="STRING" id="933852.A0A0C3BJK5"/>
<dbReference type="InterPro" id="IPR044066">
    <property type="entry name" value="TRIAD_supradom"/>
</dbReference>
<keyword evidence="4" id="KW-0479">Metal-binding</keyword>
<comment type="catalytic activity">
    <reaction evidence="1">
        <text>[E2 ubiquitin-conjugating enzyme]-S-ubiquitinyl-L-cysteine + [acceptor protein]-L-lysine = [E2 ubiquitin-conjugating enzyme]-L-cysteine + [acceptor protein]-N(6)-ubiquitinyl-L-lysine.</text>
        <dbReference type="EC" id="2.3.2.31"/>
    </reaction>
</comment>
<dbReference type="GO" id="GO:0016567">
    <property type="term" value="P:protein ubiquitination"/>
    <property type="evidence" value="ECO:0007669"/>
    <property type="project" value="InterPro"/>
</dbReference>
<evidence type="ECO:0000259" key="9">
    <source>
        <dbReference type="PROSITE" id="PS51873"/>
    </source>
</evidence>
<keyword evidence="5" id="KW-0677">Repeat</keyword>
<dbReference type="Gene3D" id="1.20.120.1750">
    <property type="match status" value="1"/>
</dbReference>
<keyword evidence="3" id="KW-0808">Transferase</keyword>
<reference evidence="11" key="2">
    <citation type="submission" date="2015-01" db="EMBL/GenBank/DDBJ databases">
        <title>Evolutionary Origins and Diversification of the Mycorrhizal Mutualists.</title>
        <authorList>
            <consortium name="DOE Joint Genome Institute"/>
            <consortium name="Mycorrhizal Genomics Consortium"/>
            <person name="Kohler A."/>
            <person name="Kuo A."/>
            <person name="Nagy L.G."/>
            <person name="Floudas D."/>
            <person name="Copeland A."/>
            <person name="Barry K.W."/>
            <person name="Cichocki N."/>
            <person name="Veneault-Fourrey C."/>
            <person name="LaButti K."/>
            <person name="Lindquist E.A."/>
            <person name="Lipzen A."/>
            <person name="Lundell T."/>
            <person name="Morin E."/>
            <person name="Murat C."/>
            <person name="Riley R."/>
            <person name="Ohm R."/>
            <person name="Sun H."/>
            <person name="Tunlid A."/>
            <person name="Henrissat B."/>
            <person name="Grigoriev I.V."/>
            <person name="Hibbett D.S."/>
            <person name="Martin F."/>
        </authorList>
    </citation>
    <scope>NUCLEOTIDE SEQUENCE [LARGE SCALE GENOMIC DNA]</scope>
    <source>
        <strain evidence="11">MAFF 305830</strain>
    </source>
</reference>
<keyword evidence="7" id="KW-0833">Ubl conjugation pathway</keyword>
<dbReference type="CDD" id="cd20335">
    <property type="entry name" value="BRcat_RBR"/>
    <property type="match status" value="1"/>
</dbReference>
<dbReference type="SUPFAM" id="SSF57850">
    <property type="entry name" value="RING/U-box"/>
    <property type="match status" value="3"/>
</dbReference>
<evidence type="ECO:0000256" key="6">
    <source>
        <dbReference type="ARBA" id="ARBA00022771"/>
    </source>
</evidence>
<dbReference type="EC" id="2.3.2.31" evidence="2"/>
<evidence type="ECO:0000256" key="3">
    <source>
        <dbReference type="ARBA" id="ARBA00022679"/>
    </source>
</evidence>
<keyword evidence="6" id="KW-0863">Zinc-finger</keyword>
<gene>
    <name evidence="10" type="ORF">M408DRAFT_236031</name>
</gene>
<dbReference type="Pfam" id="PF01485">
    <property type="entry name" value="IBR"/>
    <property type="match status" value="1"/>
</dbReference>
<dbReference type="GO" id="GO:0061630">
    <property type="term" value="F:ubiquitin protein ligase activity"/>
    <property type="evidence" value="ECO:0007669"/>
    <property type="project" value="UniProtKB-EC"/>
</dbReference>
<dbReference type="Proteomes" id="UP000054097">
    <property type="component" value="Unassembled WGS sequence"/>
</dbReference>
<organism evidence="10 11">
    <name type="scientific">Serendipita vermifera MAFF 305830</name>
    <dbReference type="NCBI Taxonomy" id="933852"/>
    <lineage>
        <taxon>Eukaryota</taxon>
        <taxon>Fungi</taxon>
        <taxon>Dikarya</taxon>
        <taxon>Basidiomycota</taxon>
        <taxon>Agaricomycotina</taxon>
        <taxon>Agaricomycetes</taxon>
        <taxon>Sebacinales</taxon>
        <taxon>Serendipitaceae</taxon>
        <taxon>Serendipita</taxon>
    </lineage>
</organism>
<proteinExistence type="predicted"/>
<dbReference type="HOGENOM" id="CLU_057738_2_0_1"/>
<evidence type="ECO:0000256" key="1">
    <source>
        <dbReference type="ARBA" id="ARBA00001798"/>
    </source>
</evidence>
<dbReference type="CDD" id="cd20336">
    <property type="entry name" value="Rcat_RBR"/>
    <property type="match status" value="1"/>
</dbReference>
<accession>A0A0C3BJK5</accession>
<dbReference type="OrthoDB" id="1431934at2759"/>
<evidence type="ECO:0000256" key="2">
    <source>
        <dbReference type="ARBA" id="ARBA00012251"/>
    </source>
</evidence>
<dbReference type="InterPro" id="IPR002867">
    <property type="entry name" value="IBR_dom"/>
</dbReference>
<dbReference type="PANTHER" id="PTHR11685">
    <property type="entry name" value="RBR FAMILY RING FINGER AND IBR DOMAIN-CONTAINING"/>
    <property type="match status" value="1"/>
</dbReference>
<dbReference type="PROSITE" id="PS51873">
    <property type="entry name" value="TRIAD"/>
    <property type="match status" value="1"/>
</dbReference>
<evidence type="ECO:0000313" key="11">
    <source>
        <dbReference type="Proteomes" id="UP000054097"/>
    </source>
</evidence>
<protein>
    <recommendedName>
        <fullName evidence="2">RBR-type E3 ubiquitin transferase</fullName>
        <ecNumber evidence="2">2.3.2.31</ecNumber>
    </recommendedName>
</protein>
<dbReference type="GO" id="GO:0008270">
    <property type="term" value="F:zinc ion binding"/>
    <property type="evidence" value="ECO:0007669"/>
    <property type="project" value="UniProtKB-KW"/>
</dbReference>
<evidence type="ECO:0000256" key="5">
    <source>
        <dbReference type="ARBA" id="ARBA00022737"/>
    </source>
</evidence>
<feature type="domain" description="RING-type" evidence="9">
    <location>
        <begin position="22"/>
        <end position="245"/>
    </location>
</feature>
<dbReference type="Gene3D" id="3.30.40.10">
    <property type="entry name" value="Zinc/RING finger domain, C3HC4 (zinc finger)"/>
    <property type="match status" value="1"/>
</dbReference>
<sequence>MAPTSLNPTTRRSAMMNTENRQARECIVCFDSDVEFSPEPLTSCCFHRPEMCVSCVAQIIRTEVKNPSNIRCRSQNCEKIFDYDDVRRGLGSDANTFTQYDEILYIKLLQRDENYVTCLDGRCGAGQFHMGHGVHGSGNYPVVICYKCGAKTCFKHRIAWHEGYTCEEWDARNEESTKGDILFKEWVATKAKRCPGCNNALEKKSGCNHFTCAPPGGCGHQFCWECLAPYVLANGSLTVEHNPPCKG</sequence>
<evidence type="ECO:0000256" key="7">
    <source>
        <dbReference type="ARBA" id="ARBA00022786"/>
    </source>
</evidence>
<dbReference type="InterPro" id="IPR013083">
    <property type="entry name" value="Znf_RING/FYVE/PHD"/>
</dbReference>
<evidence type="ECO:0000256" key="8">
    <source>
        <dbReference type="ARBA" id="ARBA00022833"/>
    </source>
</evidence>
<reference evidence="10 11" key="1">
    <citation type="submission" date="2014-04" db="EMBL/GenBank/DDBJ databases">
        <authorList>
            <consortium name="DOE Joint Genome Institute"/>
            <person name="Kuo A."/>
            <person name="Zuccaro A."/>
            <person name="Kohler A."/>
            <person name="Nagy L.G."/>
            <person name="Floudas D."/>
            <person name="Copeland A."/>
            <person name="Barry K.W."/>
            <person name="Cichocki N."/>
            <person name="Veneault-Fourrey C."/>
            <person name="LaButti K."/>
            <person name="Lindquist E.A."/>
            <person name="Lipzen A."/>
            <person name="Lundell T."/>
            <person name="Morin E."/>
            <person name="Murat C."/>
            <person name="Sun H."/>
            <person name="Tunlid A."/>
            <person name="Henrissat B."/>
            <person name="Grigoriev I.V."/>
            <person name="Hibbett D.S."/>
            <person name="Martin F."/>
            <person name="Nordberg H.P."/>
            <person name="Cantor M.N."/>
            <person name="Hua S.X."/>
        </authorList>
    </citation>
    <scope>NUCLEOTIDE SEQUENCE [LARGE SCALE GENOMIC DNA]</scope>
    <source>
        <strain evidence="10 11">MAFF 305830</strain>
    </source>
</reference>
<dbReference type="EMBL" id="KN824281">
    <property type="protein sequence ID" value="KIM31636.1"/>
    <property type="molecule type" value="Genomic_DNA"/>
</dbReference>
<keyword evidence="11" id="KW-1185">Reference proteome</keyword>
<dbReference type="SMART" id="SM00647">
    <property type="entry name" value="IBR"/>
    <property type="match status" value="2"/>
</dbReference>
<evidence type="ECO:0000256" key="4">
    <source>
        <dbReference type="ARBA" id="ARBA00022723"/>
    </source>
</evidence>